<organism evidence="2">
    <name type="scientific">Phaffia rhodozyma</name>
    <name type="common">Yeast</name>
    <name type="synonym">Xanthophyllomyces dendrorhous</name>
    <dbReference type="NCBI Taxonomy" id="264483"/>
    <lineage>
        <taxon>Eukaryota</taxon>
        <taxon>Fungi</taxon>
        <taxon>Dikarya</taxon>
        <taxon>Basidiomycota</taxon>
        <taxon>Agaricomycotina</taxon>
        <taxon>Tremellomycetes</taxon>
        <taxon>Cystofilobasidiales</taxon>
        <taxon>Mrakiaceae</taxon>
        <taxon>Phaffia</taxon>
    </lineage>
</organism>
<feature type="compositionally biased region" description="Polar residues" evidence="1">
    <location>
        <begin position="361"/>
        <end position="371"/>
    </location>
</feature>
<feature type="compositionally biased region" description="Polar residues" evidence="1">
    <location>
        <begin position="556"/>
        <end position="572"/>
    </location>
</feature>
<feature type="compositionally biased region" description="Basic and acidic residues" evidence="1">
    <location>
        <begin position="807"/>
        <end position="818"/>
    </location>
</feature>
<feature type="compositionally biased region" description="Low complexity" evidence="1">
    <location>
        <begin position="324"/>
        <end position="349"/>
    </location>
</feature>
<accession>A0A0F7SK67</accession>
<feature type="compositionally biased region" description="Low complexity" evidence="1">
    <location>
        <begin position="651"/>
        <end position="664"/>
    </location>
</feature>
<feature type="region of interest" description="Disordered" evidence="1">
    <location>
        <begin position="1"/>
        <end position="45"/>
    </location>
</feature>
<feature type="compositionally biased region" description="Low complexity" evidence="1">
    <location>
        <begin position="411"/>
        <end position="424"/>
    </location>
</feature>
<feature type="compositionally biased region" description="Low complexity" evidence="1">
    <location>
        <begin position="216"/>
        <end position="228"/>
    </location>
</feature>
<reference evidence="2" key="1">
    <citation type="submission" date="2014-08" db="EMBL/GenBank/DDBJ databases">
        <authorList>
            <person name="Sharma Rahul"/>
            <person name="Thines Marco"/>
        </authorList>
    </citation>
    <scope>NUCLEOTIDE SEQUENCE</scope>
</reference>
<feature type="compositionally biased region" description="Polar residues" evidence="1">
    <location>
        <begin position="512"/>
        <end position="526"/>
    </location>
</feature>
<proteinExistence type="predicted"/>
<evidence type="ECO:0000256" key="1">
    <source>
        <dbReference type="SAM" id="MobiDB-lite"/>
    </source>
</evidence>
<feature type="compositionally biased region" description="Acidic residues" evidence="1">
    <location>
        <begin position="821"/>
        <end position="837"/>
    </location>
</feature>
<feature type="compositionally biased region" description="Polar residues" evidence="1">
    <location>
        <begin position="957"/>
        <end position="970"/>
    </location>
</feature>
<feature type="compositionally biased region" description="Acidic residues" evidence="1">
    <location>
        <begin position="745"/>
        <end position="761"/>
    </location>
</feature>
<feature type="compositionally biased region" description="Polar residues" evidence="1">
    <location>
        <begin position="1043"/>
        <end position="1071"/>
    </location>
</feature>
<feature type="region of interest" description="Disordered" evidence="1">
    <location>
        <begin position="508"/>
        <end position="1077"/>
    </location>
</feature>
<feature type="region of interest" description="Disordered" evidence="1">
    <location>
        <begin position="176"/>
        <end position="487"/>
    </location>
</feature>
<feature type="compositionally biased region" description="Low complexity" evidence="1">
    <location>
        <begin position="883"/>
        <end position="902"/>
    </location>
</feature>
<name>A0A0F7SK67_PHARH</name>
<dbReference type="PANTHER" id="PTHR48125">
    <property type="entry name" value="LP07818P1"/>
    <property type="match status" value="1"/>
</dbReference>
<feature type="compositionally biased region" description="Low complexity" evidence="1">
    <location>
        <begin position="307"/>
        <end position="316"/>
    </location>
</feature>
<feature type="region of interest" description="Disordered" evidence="1">
    <location>
        <begin position="1154"/>
        <end position="1394"/>
    </location>
</feature>
<feature type="compositionally biased region" description="Polar residues" evidence="1">
    <location>
        <begin position="849"/>
        <end position="865"/>
    </location>
</feature>
<evidence type="ECO:0000313" key="2">
    <source>
        <dbReference type="EMBL" id="CED82517.1"/>
    </source>
</evidence>
<feature type="compositionally biased region" description="Polar residues" evidence="1">
    <location>
        <begin position="1156"/>
        <end position="1172"/>
    </location>
</feature>
<feature type="compositionally biased region" description="Low complexity" evidence="1">
    <location>
        <begin position="380"/>
        <end position="404"/>
    </location>
</feature>
<dbReference type="PANTHER" id="PTHR48125:SF10">
    <property type="entry name" value="OS12G0136300 PROTEIN"/>
    <property type="match status" value="1"/>
</dbReference>
<feature type="compositionally biased region" description="Acidic residues" evidence="1">
    <location>
        <begin position="1335"/>
        <end position="1357"/>
    </location>
</feature>
<feature type="compositionally biased region" description="Basic and acidic residues" evidence="1">
    <location>
        <begin position="699"/>
        <end position="713"/>
    </location>
</feature>
<feature type="compositionally biased region" description="Acidic residues" evidence="1">
    <location>
        <begin position="973"/>
        <end position="991"/>
    </location>
</feature>
<feature type="compositionally biased region" description="Low complexity" evidence="1">
    <location>
        <begin position="1240"/>
        <end position="1255"/>
    </location>
</feature>
<feature type="compositionally biased region" description="Basic and acidic residues" evidence="1">
    <location>
        <begin position="945"/>
        <end position="956"/>
    </location>
</feature>
<feature type="compositionally biased region" description="Basic and acidic residues" evidence="1">
    <location>
        <begin position="466"/>
        <end position="484"/>
    </location>
</feature>
<feature type="compositionally biased region" description="Acidic residues" evidence="1">
    <location>
        <begin position="686"/>
        <end position="698"/>
    </location>
</feature>
<feature type="compositionally biased region" description="Low complexity" evidence="1">
    <location>
        <begin position="34"/>
        <end position="45"/>
    </location>
</feature>
<feature type="compositionally biased region" description="Polar residues" evidence="1">
    <location>
        <begin position="1213"/>
        <end position="1239"/>
    </location>
</feature>
<feature type="compositionally biased region" description="Pro residues" evidence="1">
    <location>
        <begin position="614"/>
        <end position="637"/>
    </location>
</feature>
<feature type="compositionally biased region" description="Basic and acidic residues" evidence="1">
    <location>
        <begin position="527"/>
        <end position="541"/>
    </location>
</feature>
<dbReference type="EMBL" id="LN483124">
    <property type="protein sequence ID" value="CED82517.1"/>
    <property type="molecule type" value="Genomic_DNA"/>
</dbReference>
<feature type="compositionally biased region" description="Low complexity" evidence="1">
    <location>
        <begin position="254"/>
        <end position="278"/>
    </location>
</feature>
<protein>
    <submittedName>
        <fullName evidence="2">Uncharacterized protein</fullName>
    </submittedName>
</protein>
<sequence>MSSRKAAGGGSRKRKAQANQDELSVHTAPPSSAPPNVTTANPNAAVVAAATATDLNAPPPAKRAKKMRDPSIITYVGPEGKIFERIFQESLTLEQMKTIVRKKMKYPEGLDIELAQLRYEPGRGGRDGVKTIDLDDEEDFDVFRYRASDPHAPITISFQPGNAPASVSTLAGSFQTLTPRALPPPPTSSSANKTIRPASQSTTLLSALPKPVLNLSSSSNNTNASGTTEVASPKQPSAKKKTQFAPTPAPRTPVAPSTSVLSSNSAGPGLAAPASAPPVLKTSRKRNTSSQSAAKGPMLEFEPEPTPSVSASAPAPTLTPTPAPAAVDTAKTHTPAEAPTTTKTPTPAASQKGTGKEVGSKTPSKAATTSEKPAKRRKTSTVPPVSTPVPAVSPVASATSAIIAPAPPSSTPASAPAPSSASVSKHMPTPTPAQKAPQLPSLAPPIYLPKSRKSLPAPSTQPISISDKEKVTEGENDKSWEAEKWLPPTLAAAVARRKSMGATPLALELDFPSSSLASVTSDAVTTSEKDQEKEKEPEKEKKEKRKSTVGKPISSPKKQASTQSQNALSPAANSVELGLPSSYEFGKEKEVDESSENEAPATLTPAHNTKGKLPPTPKQPSNLPAPVPVSPINPPTPNQQRTPLKARSMTPLSSPAGPVAPSSPEKQPHSDVYIEDDGEGSTSESSSDDSSDDEEESEEKEKEKSGKKEEQEKNVLAPSSSLPNGLKHALPPPRFSGAPLRPAIDSDDDEEDDDSEDDDDDVVHYSDATDSPPKKKRASMLSQGRGRKSGAFSESEDDEGILPPGVKDPDAETEERQGNGEGEEEEEEADPIVEEPADLQNGAQKRVQSETIESWSDQGLDSESGSVLVVSGRVNDPPRVLISSPSVRSNESSPEPTWEEPPVQVSTVTDAPAVETTPKPRKSLGDLEELDASQPPLTFSTLNRALDEAGELDRVDGNSNDSQAIGSGNQEPEKEEEEKEEEDKDEDDDVDREPPILRASTRGRPIGGDVSRKTSSSSSLIARREEVEVENQVSEGDYPESEPPSSIQSRFAPSLPPSSSAVNTPSATPRTLTKAEQIRNRRAELVAEKAAAARVKAEEVAAKHEIAIENARKKGKPLSKMLLNYLEKKKKKEEEERAKEEAHADLAILRAGAKQIENQRSVGRESLGNSDLKQAEEEPVTVVDGKVQDTVDETLKVQETPAKSARPTEDKSASVSKPTPSNSPQTSLPYSRNRASQPRPSISATTSATPSLYPSIPLPPPSQPVALPSSSQRRAPGLSDLSQRSKAEFAVAGSETARAKAAGRESGVLGRIGGWISGSARSTPIGKQSGVALDPESESSDDDDDDEEDEDSSSSEEEGGKRGQSKAVKQAVKARMASGRKVGKPKKSILGSLM</sequence>
<feature type="compositionally biased region" description="Basic and acidic residues" evidence="1">
    <location>
        <begin position="1186"/>
        <end position="1196"/>
    </location>
</feature>